<dbReference type="AlphaFoldDB" id="A0A803LQX2"/>
<accession>A0A803LQX2</accession>
<protein>
    <submittedName>
        <fullName evidence="1">Uncharacterized protein</fullName>
    </submittedName>
</protein>
<proteinExistence type="predicted"/>
<reference evidence="1" key="1">
    <citation type="journal article" date="2017" name="Nature">
        <title>The genome of Chenopodium quinoa.</title>
        <authorList>
            <person name="Jarvis D.E."/>
            <person name="Ho Y.S."/>
            <person name="Lightfoot D.J."/>
            <person name="Schmoeckel S.M."/>
            <person name="Li B."/>
            <person name="Borm T.J.A."/>
            <person name="Ohyanagi H."/>
            <person name="Mineta K."/>
            <person name="Michell C.T."/>
            <person name="Saber N."/>
            <person name="Kharbatia N.M."/>
            <person name="Rupper R.R."/>
            <person name="Sharp A.R."/>
            <person name="Dally N."/>
            <person name="Boughton B.A."/>
            <person name="Woo Y.H."/>
            <person name="Gao G."/>
            <person name="Schijlen E.G.W.M."/>
            <person name="Guo X."/>
            <person name="Momin A.A."/>
            <person name="Negrao S."/>
            <person name="Al-Babili S."/>
            <person name="Gehring C."/>
            <person name="Roessner U."/>
            <person name="Jung C."/>
            <person name="Murphy K."/>
            <person name="Arold S.T."/>
            <person name="Gojobori T."/>
            <person name="van der Linden C.G."/>
            <person name="van Loo E.N."/>
            <person name="Jellen E.N."/>
            <person name="Maughan P.J."/>
            <person name="Tester M."/>
        </authorList>
    </citation>
    <scope>NUCLEOTIDE SEQUENCE [LARGE SCALE GENOMIC DNA]</scope>
    <source>
        <strain evidence="1">cv. PI 614886</strain>
    </source>
</reference>
<name>A0A803LQX2_CHEQI</name>
<reference evidence="1" key="2">
    <citation type="submission" date="2021-03" db="UniProtKB">
        <authorList>
            <consortium name="EnsemblPlants"/>
        </authorList>
    </citation>
    <scope>IDENTIFICATION</scope>
</reference>
<dbReference type="Proteomes" id="UP000596660">
    <property type="component" value="Unplaced"/>
</dbReference>
<organism evidence="1 2">
    <name type="scientific">Chenopodium quinoa</name>
    <name type="common">Quinoa</name>
    <dbReference type="NCBI Taxonomy" id="63459"/>
    <lineage>
        <taxon>Eukaryota</taxon>
        <taxon>Viridiplantae</taxon>
        <taxon>Streptophyta</taxon>
        <taxon>Embryophyta</taxon>
        <taxon>Tracheophyta</taxon>
        <taxon>Spermatophyta</taxon>
        <taxon>Magnoliopsida</taxon>
        <taxon>eudicotyledons</taxon>
        <taxon>Gunneridae</taxon>
        <taxon>Pentapetalae</taxon>
        <taxon>Caryophyllales</taxon>
        <taxon>Chenopodiaceae</taxon>
        <taxon>Chenopodioideae</taxon>
        <taxon>Atripliceae</taxon>
        <taxon>Chenopodium</taxon>
    </lineage>
</organism>
<sequence>MLNDDTPWFTKIICAYCSVSNDKMRTTVAGIMVAFLDNAYGIDDGGQYDGLLNGRLPFPTDVAVDNKEGKRQSYNPGFAASYARA</sequence>
<dbReference type="EnsemblPlants" id="AUR62017351-RA">
    <property type="protein sequence ID" value="AUR62017351-RA:cds"/>
    <property type="gene ID" value="AUR62017351"/>
</dbReference>
<evidence type="ECO:0000313" key="1">
    <source>
        <dbReference type="EnsemblPlants" id="AUR62017351-RA:cds"/>
    </source>
</evidence>
<keyword evidence="2" id="KW-1185">Reference proteome</keyword>
<dbReference type="Gramene" id="AUR62017351-RA">
    <property type="protein sequence ID" value="AUR62017351-RA:cds"/>
    <property type="gene ID" value="AUR62017351"/>
</dbReference>
<evidence type="ECO:0000313" key="2">
    <source>
        <dbReference type="Proteomes" id="UP000596660"/>
    </source>
</evidence>